<dbReference type="GeneID" id="71777130"/>
<dbReference type="VEuPathDB" id="FungiDB:TERG_11749"/>
<sequence length="144" mass="16113">MSNQLQSGHFFAVVPLRSTWNQKLETRDEVEHEGWFLPACEEEDVSSLATQDGHINFDIRIIDEKKSVVQPPAVAPTGDPSMDRLPTRPPHLSDFTPLLLFDVTPCRPSRIRGLNLFSPYLVSSVPLVSWVGYGTSYADFIALS</sequence>
<dbReference type="RefSeq" id="XP_047605491.1">
    <property type="nucleotide sequence ID" value="XM_047750813.1"/>
</dbReference>
<dbReference type="InParanoid" id="A0A080WJ74"/>
<name>A0A080WJ74_TRIRC</name>
<evidence type="ECO:0000313" key="2">
    <source>
        <dbReference type="Proteomes" id="UP000008864"/>
    </source>
</evidence>
<dbReference type="AlphaFoldDB" id="A0A080WJ74"/>
<evidence type="ECO:0000313" key="1">
    <source>
        <dbReference type="EMBL" id="KFL60677.1"/>
    </source>
</evidence>
<reference evidence="2" key="1">
    <citation type="journal article" date="2012" name="MBio">
        <title>Comparative genome analysis of Trichophyton rubrum and related dermatophytes reveals candidate genes involved in infection.</title>
        <authorList>
            <person name="Martinez D.A."/>
            <person name="Oliver B.G."/>
            <person name="Graeser Y."/>
            <person name="Goldberg J.M."/>
            <person name="Li W."/>
            <person name="Martinez-Rossi N.M."/>
            <person name="Monod M."/>
            <person name="Shelest E."/>
            <person name="Barton R.C."/>
            <person name="Birch E."/>
            <person name="Brakhage A.A."/>
            <person name="Chen Z."/>
            <person name="Gurr S.J."/>
            <person name="Heiman D."/>
            <person name="Heitman J."/>
            <person name="Kosti I."/>
            <person name="Rossi A."/>
            <person name="Saif S."/>
            <person name="Samalova M."/>
            <person name="Saunders C.W."/>
            <person name="Shea T."/>
            <person name="Summerbell R.C."/>
            <person name="Xu J."/>
            <person name="Young S."/>
            <person name="Zeng Q."/>
            <person name="Birren B.W."/>
            <person name="Cuomo C.A."/>
            <person name="White T.C."/>
        </authorList>
    </citation>
    <scope>NUCLEOTIDE SEQUENCE [LARGE SCALE GENOMIC DNA]</scope>
    <source>
        <strain evidence="2">ATCC MYA-4607 / CBS 118892</strain>
    </source>
</reference>
<dbReference type="Proteomes" id="UP000008864">
    <property type="component" value="Unassembled WGS sequence"/>
</dbReference>
<accession>A0A080WJ74</accession>
<organism evidence="1 2">
    <name type="scientific">Trichophyton rubrum (strain ATCC MYA-4607 / CBS 118892)</name>
    <name type="common">Athlete's foot fungus</name>
    <dbReference type="NCBI Taxonomy" id="559305"/>
    <lineage>
        <taxon>Eukaryota</taxon>
        <taxon>Fungi</taxon>
        <taxon>Dikarya</taxon>
        <taxon>Ascomycota</taxon>
        <taxon>Pezizomycotina</taxon>
        <taxon>Eurotiomycetes</taxon>
        <taxon>Eurotiomycetidae</taxon>
        <taxon>Onygenales</taxon>
        <taxon>Arthrodermataceae</taxon>
        <taxon>Trichophyton</taxon>
    </lineage>
</organism>
<gene>
    <name evidence="1" type="ORF">TERG_11749</name>
</gene>
<dbReference type="HOGENOM" id="CLU_1797828_0_0_1"/>
<proteinExistence type="predicted"/>
<keyword evidence="2" id="KW-1185">Reference proteome</keyword>
<protein>
    <submittedName>
        <fullName evidence="1">Uncharacterized protein</fullName>
    </submittedName>
</protein>
<dbReference type="EMBL" id="GG700649">
    <property type="protein sequence ID" value="KFL60677.1"/>
    <property type="molecule type" value="Genomic_DNA"/>
</dbReference>